<dbReference type="PANTHER" id="PTHR45436:SF5">
    <property type="entry name" value="SENSOR HISTIDINE KINASE TRCS"/>
    <property type="match status" value="1"/>
</dbReference>
<dbReference type="GO" id="GO:0000160">
    <property type="term" value="P:phosphorelay signal transduction system"/>
    <property type="evidence" value="ECO:0007669"/>
    <property type="project" value="UniProtKB-KW"/>
</dbReference>
<evidence type="ECO:0000256" key="5">
    <source>
        <dbReference type="ARBA" id="ARBA00022679"/>
    </source>
</evidence>
<evidence type="ECO:0000313" key="14">
    <source>
        <dbReference type="EMBL" id="SKC56173.1"/>
    </source>
</evidence>
<dbReference type="InterPro" id="IPR013587">
    <property type="entry name" value="Nitrate/nitrite_sensing"/>
</dbReference>
<dbReference type="STRING" id="526729.SAMN04324258_1633"/>
<dbReference type="GO" id="GO:0004673">
    <property type="term" value="F:protein histidine kinase activity"/>
    <property type="evidence" value="ECO:0007669"/>
    <property type="project" value="UniProtKB-EC"/>
</dbReference>
<evidence type="ECO:0000313" key="15">
    <source>
        <dbReference type="Proteomes" id="UP000189777"/>
    </source>
</evidence>
<feature type="transmembrane region" description="Helical" evidence="11">
    <location>
        <begin position="12"/>
        <end position="31"/>
    </location>
</feature>
<feature type="transmembrane region" description="Helical" evidence="11">
    <location>
        <begin position="308"/>
        <end position="330"/>
    </location>
</feature>
<dbReference type="PROSITE" id="PS50109">
    <property type="entry name" value="HIS_KIN"/>
    <property type="match status" value="1"/>
</dbReference>
<dbReference type="OrthoDB" id="4652229at2"/>
<sequence length="1300" mass="137057">MLRRLGVRGKILATLAVPIFVLALTAGWITWQSLQENRSAEQTAALMESLELQDAAGSAVAAERATNIAAELGIPGATKALVKAQETTDRALDARDEALEVLDVTALPTNVQDAVSRTLRDRTVLDELQRKVTSGQLTEARATEQYSSLIDNALDVPRSVAQSGDDAGLTRHINAYTALDEAMLSNTLERPIVGGALAAVAQGESPGADLNGRMVTSLQQTDLLRTEAQEQLDQIPGEFTLPPYADDLDQLRLQLRYLNLSGIDPEAATQWNDLSQGWVDTTQPVRDEVRDAAVDYSNDLASDARTTALLTGAAAFGVVLVSFLLALLIARRIVQPLARLTSATAEVRDRLPRMVEQMAVPGQAPSIDLVQVPVESVDEIGRLAAAFNEVNETTMVVAREQAALRGSIAEMFVNVARRDQVLLNRQLSFLDELERSEEDPSTLSNLFRLDHLATRMRRNAESLLVLAGIDSGRRVRNPMPISDVVRTASSEIELYDRVRLDLGVDPHMLGHNALSAAHLIAELLENATMFSEPHTPVEVSTARDQRGVVVTVRDHGLGMSPEEISDANTRVSSRSASDAVGAQRLGLYVVGRLADRLKAQVRFRGGESGTGTEVTVVFPADLFLPDDALPLPQPTDPLEAATQSAAADLGQPVGTVAAPSAPIGSVPGSAPEPAPAFAAPEAVEAPTMPTPAVASAVRSEVPAEPEPPAAVPVDLNALTDGTTSVGMPRRRRSDVGIGDAGSRVDTGPIVLPPLATPDLPDLVDESTTDSWRPPAEVEASASSLPSRHRAQPEPVAEPEPVSAPVLGVDQRAGLFSSFRSMGSIDTSDTESTLQLDAVTEDPAALPDALAPLTPADPAPAVLAQPVAAVPEPQDVPIAAVPFAAPAPEPVAEPVAPVEPEPYRPATEAAPAVALPTRGGAPAPAEPARPAAFAEPAFAEPARAEPAFAEPAFAEPAFAEPAFAEPAFAEPAFVEPVRHEPAPAPYAEPTTSAFDPVVREVSEPVSEPFPEPVPEPFPEPVAGPSFDPVTPAASSPFAARDALAPSEAPAQDVLQELPAFEDLIADLPSRRGAREAAAPQGGRKRGLFGRKPSADEPVAPAASTASPFPPSTEVAPEPARPAATAFGAAPAADTTRADAPWPEAVEEPAAATSYGGSVLPLRPTEPAGYDPLDPHFVPDTVEARSEWMASAVLYEEMSTMLQRGVFQEGNVTSTNDEQTYRPTTVANEAGGLARRQRAGESTASTERFTARIERDPEQLRSRLSAFQSATSRGRNDAGAVRASTQPAPTVNDVPGSAPQQR</sequence>
<dbReference type="InterPro" id="IPR036890">
    <property type="entry name" value="HATPase_C_sf"/>
</dbReference>
<keyword evidence="11" id="KW-0472">Membrane</keyword>
<evidence type="ECO:0000256" key="10">
    <source>
        <dbReference type="SAM" id="MobiDB-lite"/>
    </source>
</evidence>
<keyword evidence="5" id="KW-0808">Transferase</keyword>
<comment type="subcellular location">
    <subcellularLocation>
        <location evidence="2">Membrane</location>
    </subcellularLocation>
</comment>
<comment type="catalytic activity">
    <reaction evidence="1">
        <text>ATP + protein L-histidine = ADP + protein N-phospho-L-histidine.</text>
        <dbReference type="EC" id="2.7.13.3"/>
    </reaction>
</comment>
<dbReference type="Pfam" id="PF02518">
    <property type="entry name" value="HATPase_c"/>
    <property type="match status" value="1"/>
</dbReference>
<dbReference type="PROSITE" id="PS50885">
    <property type="entry name" value="HAMP"/>
    <property type="match status" value="1"/>
</dbReference>
<protein>
    <recommendedName>
        <fullName evidence="3">histidine kinase</fullName>
        <ecNumber evidence="3">2.7.13.3</ecNumber>
    </recommendedName>
</protein>
<keyword evidence="6 11" id="KW-0812">Transmembrane</keyword>
<dbReference type="Pfam" id="PF00672">
    <property type="entry name" value="HAMP"/>
    <property type="match status" value="1"/>
</dbReference>
<evidence type="ECO:0000259" key="13">
    <source>
        <dbReference type="PROSITE" id="PS50885"/>
    </source>
</evidence>
<evidence type="ECO:0000259" key="12">
    <source>
        <dbReference type="PROSITE" id="PS50109"/>
    </source>
</evidence>
<keyword evidence="9" id="KW-0902">Two-component regulatory system</keyword>
<proteinExistence type="predicted"/>
<feature type="compositionally biased region" description="Low complexity" evidence="10">
    <location>
        <begin position="1119"/>
        <end position="1150"/>
    </location>
</feature>
<feature type="compositionally biased region" description="Basic and acidic residues" evidence="10">
    <location>
        <begin position="1247"/>
        <end position="1259"/>
    </location>
</feature>
<evidence type="ECO:0000256" key="6">
    <source>
        <dbReference type="ARBA" id="ARBA00022692"/>
    </source>
</evidence>
<name>A0A1T5JXR5_9MICO</name>
<evidence type="ECO:0000256" key="8">
    <source>
        <dbReference type="ARBA" id="ARBA00022989"/>
    </source>
</evidence>
<keyword evidence="7 14" id="KW-0418">Kinase</keyword>
<dbReference type="Proteomes" id="UP000189777">
    <property type="component" value="Unassembled WGS sequence"/>
</dbReference>
<dbReference type="Gene3D" id="3.30.565.10">
    <property type="entry name" value="Histidine kinase-like ATPase, C-terminal domain"/>
    <property type="match status" value="1"/>
</dbReference>
<evidence type="ECO:0000256" key="2">
    <source>
        <dbReference type="ARBA" id="ARBA00004370"/>
    </source>
</evidence>
<dbReference type="SMART" id="SM00387">
    <property type="entry name" value="HATPase_c"/>
    <property type="match status" value="1"/>
</dbReference>
<dbReference type="CDD" id="cd06225">
    <property type="entry name" value="HAMP"/>
    <property type="match status" value="1"/>
</dbReference>
<feature type="domain" description="HAMP" evidence="13">
    <location>
        <begin position="331"/>
        <end position="399"/>
    </location>
</feature>
<dbReference type="InterPro" id="IPR003660">
    <property type="entry name" value="HAMP_dom"/>
</dbReference>
<organism evidence="14 15">
    <name type="scientific">Krasilnikoviella flava</name>
    <dbReference type="NCBI Taxonomy" id="526729"/>
    <lineage>
        <taxon>Bacteria</taxon>
        <taxon>Bacillati</taxon>
        <taxon>Actinomycetota</taxon>
        <taxon>Actinomycetes</taxon>
        <taxon>Micrococcales</taxon>
        <taxon>Promicromonosporaceae</taxon>
        <taxon>Krasilnikoviella</taxon>
    </lineage>
</organism>
<dbReference type="InterPro" id="IPR005467">
    <property type="entry name" value="His_kinase_dom"/>
</dbReference>
<dbReference type="Pfam" id="PF08376">
    <property type="entry name" value="NIT"/>
    <property type="match status" value="1"/>
</dbReference>
<evidence type="ECO:0000256" key="9">
    <source>
        <dbReference type="ARBA" id="ARBA00023012"/>
    </source>
</evidence>
<feature type="compositionally biased region" description="Pro residues" evidence="10">
    <location>
        <begin position="1006"/>
        <end position="1020"/>
    </location>
</feature>
<dbReference type="InterPro" id="IPR003594">
    <property type="entry name" value="HATPase_dom"/>
</dbReference>
<keyword evidence="4" id="KW-0597">Phosphoprotein</keyword>
<dbReference type="EMBL" id="FUZQ01000003">
    <property type="protein sequence ID" value="SKC56173.1"/>
    <property type="molecule type" value="Genomic_DNA"/>
</dbReference>
<dbReference type="InterPro" id="IPR050428">
    <property type="entry name" value="TCS_sensor_his_kinase"/>
</dbReference>
<evidence type="ECO:0000256" key="7">
    <source>
        <dbReference type="ARBA" id="ARBA00022777"/>
    </source>
</evidence>
<dbReference type="PANTHER" id="PTHR45436">
    <property type="entry name" value="SENSOR HISTIDINE KINASE YKOH"/>
    <property type="match status" value="1"/>
</dbReference>
<gene>
    <name evidence="14" type="ORF">SAMN04324258_1633</name>
</gene>
<feature type="compositionally biased region" description="Low complexity" evidence="10">
    <location>
        <begin position="792"/>
        <end position="801"/>
    </location>
</feature>
<keyword evidence="15" id="KW-1185">Reference proteome</keyword>
<dbReference type="SUPFAM" id="SSF55874">
    <property type="entry name" value="ATPase domain of HSP90 chaperone/DNA topoisomerase II/histidine kinase"/>
    <property type="match status" value="1"/>
</dbReference>
<dbReference type="EC" id="2.7.13.3" evidence="3"/>
<evidence type="ECO:0000256" key="1">
    <source>
        <dbReference type="ARBA" id="ARBA00000085"/>
    </source>
</evidence>
<evidence type="ECO:0000256" key="11">
    <source>
        <dbReference type="SAM" id="Phobius"/>
    </source>
</evidence>
<dbReference type="GO" id="GO:0005886">
    <property type="term" value="C:plasma membrane"/>
    <property type="evidence" value="ECO:0007669"/>
    <property type="project" value="TreeGrafter"/>
</dbReference>
<feature type="region of interest" description="Disordered" evidence="10">
    <location>
        <begin position="1070"/>
        <end position="1158"/>
    </location>
</feature>
<evidence type="ECO:0000256" key="4">
    <source>
        <dbReference type="ARBA" id="ARBA00022553"/>
    </source>
</evidence>
<feature type="region of interest" description="Disordered" evidence="10">
    <location>
        <begin position="1227"/>
        <end position="1300"/>
    </location>
</feature>
<feature type="region of interest" description="Disordered" evidence="10">
    <location>
        <begin position="1003"/>
        <end position="1033"/>
    </location>
</feature>
<evidence type="ECO:0000256" key="3">
    <source>
        <dbReference type="ARBA" id="ARBA00012438"/>
    </source>
</evidence>
<reference evidence="14 15" key="1">
    <citation type="submission" date="2017-02" db="EMBL/GenBank/DDBJ databases">
        <authorList>
            <person name="Peterson S.W."/>
        </authorList>
    </citation>
    <scope>NUCLEOTIDE SEQUENCE [LARGE SCALE GENOMIC DNA]</scope>
    <source>
        <strain evidence="14 15">DSM 21481</strain>
    </source>
</reference>
<keyword evidence="8 11" id="KW-1133">Transmembrane helix</keyword>
<feature type="region of interest" description="Disordered" evidence="10">
    <location>
        <begin position="719"/>
        <end position="801"/>
    </location>
</feature>
<accession>A0A1T5JXR5</accession>
<dbReference type="Gene3D" id="6.10.340.10">
    <property type="match status" value="1"/>
</dbReference>
<feature type="domain" description="Histidine kinase" evidence="12">
    <location>
        <begin position="414"/>
        <end position="622"/>
    </location>
</feature>